<evidence type="ECO:0000256" key="1">
    <source>
        <dbReference type="SAM" id="MobiDB-lite"/>
    </source>
</evidence>
<dbReference type="PANTHER" id="PTHR46534:SF1">
    <property type="entry name" value="IGGFC-BINDING PROTEIN N-TERMINAL DOMAIN-CONTAINING PROTEIN"/>
    <property type="match status" value="1"/>
</dbReference>
<dbReference type="AlphaFoldDB" id="A0A150PIJ2"/>
<name>A0A150PIJ2_SORCE</name>
<reference evidence="4 5" key="1">
    <citation type="submission" date="2014-02" db="EMBL/GenBank/DDBJ databases">
        <title>The small core and large imbalanced accessory genome model reveals a collaborative survival strategy of Sorangium cellulosum strains in nature.</title>
        <authorList>
            <person name="Han K."/>
            <person name="Peng R."/>
            <person name="Blom J."/>
            <person name="Li Y.-Z."/>
        </authorList>
    </citation>
    <scope>NUCLEOTIDE SEQUENCE [LARGE SCALE GENOMIC DNA]</scope>
    <source>
        <strain evidence="4 5">So0157-25</strain>
    </source>
</reference>
<gene>
    <name evidence="4" type="ORF">BE08_21715</name>
</gene>
<feature type="domain" description="IgGFc-binding protein N-terminal" evidence="3">
    <location>
        <begin position="263"/>
        <end position="594"/>
    </location>
</feature>
<comment type="caution">
    <text evidence="4">The sequence shown here is derived from an EMBL/GenBank/DDBJ whole genome shotgun (WGS) entry which is preliminary data.</text>
</comment>
<dbReference type="Pfam" id="PF17517">
    <property type="entry name" value="IgGFc_binding"/>
    <property type="match status" value="1"/>
</dbReference>
<feature type="region of interest" description="Disordered" evidence="1">
    <location>
        <begin position="27"/>
        <end position="64"/>
    </location>
</feature>
<evidence type="ECO:0000259" key="3">
    <source>
        <dbReference type="Pfam" id="PF17517"/>
    </source>
</evidence>
<feature type="signal peptide" evidence="2">
    <location>
        <begin position="1"/>
        <end position="18"/>
    </location>
</feature>
<dbReference type="EMBL" id="JELY01001512">
    <property type="protein sequence ID" value="KYF55507.1"/>
    <property type="molecule type" value="Genomic_DNA"/>
</dbReference>
<dbReference type="Proteomes" id="UP000075420">
    <property type="component" value="Unassembled WGS sequence"/>
</dbReference>
<proteinExistence type="predicted"/>
<evidence type="ECO:0000313" key="4">
    <source>
        <dbReference type="EMBL" id="KYF55507.1"/>
    </source>
</evidence>
<sequence length="622" mass="63979">MRSRLACLVVALLSSALAGCSATADLNNDPRGKPPASSDAGGAGGSPGPGSSASGGLDIGAGGDSSSSAIGTGCSADMRDVVDAEGNAVEVCPPELGCYQGQCIPACEAAVKAGGSIGCDYLAPSPPFFENQLARSRYSGACHAVFLANTWARHARIRVERAGEALDPTRFAYLPSGIGPGTTYTPLPAEGIPPGEVAVLFLSHLPGVSTSYGTLECPRRPAVLDDVAVHRSGVGKAFQVTSDTPVSAYDIMPYGGAISFLPSASLLLPRSTWGTNYYALAPHEEGSGALWMMLVAAEDGTTVELVPRASLPGGDGVPAAPANVATQVTLGAGEIVQWVGADPSGAVLQSSKPIGVWTGNTYLQVATDTSPGGGGQDAAHQQIAPIRALGSEYVGAGVMTRLRNEAAESVVYRLLGVADGTTLAWDPAPPVDAPMTLDAGEVLEFETTSLFSVRSQDDEHPFMLTHYMPGAPSSTRPGCVDEIPLPGQSCALGDEEWVIQLPPRQFLKRYVFFTDPTYGTTSLVLTRVKGPNGFADVNLSCLGEVTGWQPVGSGGRFEVAHVDLSRGFVGATAACETSQHEASSAGAFGVTVWGTDFFASYGYPAGGNVESINDVVAPPIPQ</sequence>
<dbReference type="PANTHER" id="PTHR46534">
    <property type="entry name" value="IGGFC_BINDING DOMAIN-CONTAINING PROTEIN"/>
    <property type="match status" value="1"/>
</dbReference>
<keyword evidence="2" id="KW-0732">Signal</keyword>
<protein>
    <recommendedName>
        <fullName evidence="3">IgGFc-binding protein N-terminal domain-containing protein</fullName>
    </recommendedName>
</protein>
<dbReference type="PROSITE" id="PS51257">
    <property type="entry name" value="PROKAR_LIPOPROTEIN"/>
    <property type="match status" value="1"/>
</dbReference>
<accession>A0A150PIJ2</accession>
<evidence type="ECO:0000256" key="2">
    <source>
        <dbReference type="SAM" id="SignalP"/>
    </source>
</evidence>
<evidence type="ECO:0000313" key="5">
    <source>
        <dbReference type="Proteomes" id="UP000075420"/>
    </source>
</evidence>
<organism evidence="4 5">
    <name type="scientific">Sorangium cellulosum</name>
    <name type="common">Polyangium cellulosum</name>
    <dbReference type="NCBI Taxonomy" id="56"/>
    <lineage>
        <taxon>Bacteria</taxon>
        <taxon>Pseudomonadati</taxon>
        <taxon>Myxococcota</taxon>
        <taxon>Polyangia</taxon>
        <taxon>Polyangiales</taxon>
        <taxon>Polyangiaceae</taxon>
        <taxon>Sorangium</taxon>
    </lineage>
</organism>
<dbReference type="InterPro" id="IPR035234">
    <property type="entry name" value="IgGFc-bd_N"/>
</dbReference>
<feature type="chain" id="PRO_5007566024" description="IgGFc-binding protein N-terminal domain-containing protein" evidence="2">
    <location>
        <begin position="19"/>
        <end position="622"/>
    </location>
</feature>